<sequence length="179" mass="20210">MEFNELLEKRRSVRKYKANTTVDRETIEEIIKAAQQAPTWKNSQTGRYYVVTDEEKLKEIKENCLLSRNGINAENAPVLIVTTFVKDWSGFEKNGSPTNEAGNLWGAYDLGLQNQNLMMKASDLGLDTLVMGVRDEMATRNALDIPSNEIIMGIIALGYRDIEPAAPKRRDLDVIAKFI</sequence>
<gene>
    <name evidence="4" type="ORF">E5Z56_03045</name>
</gene>
<dbReference type="SUPFAM" id="SSF55469">
    <property type="entry name" value="FMN-dependent nitroreductase-like"/>
    <property type="match status" value="1"/>
</dbReference>
<keyword evidence="2" id="KW-0560">Oxidoreductase</keyword>
<dbReference type="OrthoDB" id="9812105at2"/>
<evidence type="ECO:0000256" key="2">
    <source>
        <dbReference type="ARBA" id="ARBA00023002"/>
    </source>
</evidence>
<dbReference type="Proteomes" id="UP000301475">
    <property type="component" value="Chromosome"/>
</dbReference>
<accession>A0A4P8XU67</accession>
<dbReference type="AlphaFoldDB" id="A0A4P8XU67"/>
<dbReference type="CDD" id="cd02136">
    <property type="entry name" value="PnbA_NfnB-like"/>
    <property type="match status" value="1"/>
</dbReference>
<evidence type="ECO:0000256" key="1">
    <source>
        <dbReference type="ARBA" id="ARBA00007118"/>
    </source>
</evidence>
<dbReference type="PANTHER" id="PTHR43673">
    <property type="entry name" value="NAD(P)H NITROREDUCTASE YDGI-RELATED"/>
    <property type="match status" value="1"/>
</dbReference>
<evidence type="ECO:0000313" key="5">
    <source>
        <dbReference type="Proteomes" id="UP000301475"/>
    </source>
</evidence>
<dbReference type="InterPro" id="IPR000415">
    <property type="entry name" value="Nitroreductase-like"/>
</dbReference>
<name>A0A4P8XU67_9FIRM</name>
<keyword evidence="5" id="KW-1185">Reference proteome</keyword>
<dbReference type="KEGG" id="ruj:E5Z56_03045"/>
<dbReference type="Gene3D" id="3.40.109.10">
    <property type="entry name" value="NADH Oxidase"/>
    <property type="match status" value="1"/>
</dbReference>
<dbReference type="RefSeq" id="WP_138156468.1">
    <property type="nucleotide sequence ID" value="NZ_CP039381.1"/>
</dbReference>
<feature type="domain" description="Nitroreductase" evidence="3">
    <location>
        <begin position="8"/>
        <end position="159"/>
    </location>
</feature>
<comment type="similarity">
    <text evidence="1">Belongs to the nitroreductase family.</text>
</comment>
<dbReference type="Pfam" id="PF00881">
    <property type="entry name" value="Nitroreductase"/>
    <property type="match status" value="1"/>
</dbReference>
<dbReference type="EMBL" id="CP039381">
    <property type="protein sequence ID" value="QCT06387.1"/>
    <property type="molecule type" value="Genomic_DNA"/>
</dbReference>
<reference evidence="4 5" key="1">
    <citation type="submission" date="2019-04" db="EMBL/GenBank/DDBJ databases">
        <authorList>
            <person name="Embree M."/>
            <person name="Gaffney J.R."/>
        </authorList>
    </citation>
    <scope>NUCLEOTIDE SEQUENCE [LARGE SCALE GENOMIC DNA]</scope>
    <source>
        <strain evidence="4 5">JE7A12</strain>
    </source>
</reference>
<dbReference type="PANTHER" id="PTHR43673:SF10">
    <property type="entry name" value="NADH DEHYDROGENASE_NAD(P)H NITROREDUCTASE XCC3605-RELATED"/>
    <property type="match status" value="1"/>
</dbReference>
<evidence type="ECO:0000313" key="4">
    <source>
        <dbReference type="EMBL" id="QCT06387.1"/>
    </source>
</evidence>
<dbReference type="GO" id="GO:0016491">
    <property type="term" value="F:oxidoreductase activity"/>
    <property type="evidence" value="ECO:0007669"/>
    <property type="project" value="UniProtKB-KW"/>
</dbReference>
<protein>
    <submittedName>
        <fullName evidence="4">Nitroreductase</fullName>
    </submittedName>
</protein>
<proteinExistence type="inferred from homology"/>
<organism evidence="4 5">
    <name type="scientific">Ruminococcus bovis</name>
    <dbReference type="NCBI Taxonomy" id="2564099"/>
    <lineage>
        <taxon>Bacteria</taxon>
        <taxon>Bacillati</taxon>
        <taxon>Bacillota</taxon>
        <taxon>Clostridia</taxon>
        <taxon>Eubacteriales</taxon>
        <taxon>Oscillospiraceae</taxon>
        <taxon>Ruminococcus</taxon>
    </lineage>
</organism>
<evidence type="ECO:0000259" key="3">
    <source>
        <dbReference type="Pfam" id="PF00881"/>
    </source>
</evidence>
<dbReference type="InterPro" id="IPR029479">
    <property type="entry name" value="Nitroreductase"/>
</dbReference>